<organism evidence="1 2">
    <name type="scientific">Novosphingobium pentaromativorans US6-1</name>
    <dbReference type="NCBI Taxonomy" id="1088721"/>
    <lineage>
        <taxon>Bacteria</taxon>
        <taxon>Pseudomonadati</taxon>
        <taxon>Pseudomonadota</taxon>
        <taxon>Alphaproteobacteria</taxon>
        <taxon>Sphingomonadales</taxon>
        <taxon>Sphingomonadaceae</taxon>
        <taxon>Novosphingobium</taxon>
    </lineage>
</organism>
<protein>
    <recommendedName>
        <fullName evidence="3">UspA domain-containing protein</fullName>
    </recommendedName>
</protein>
<evidence type="ECO:0000313" key="1">
    <source>
        <dbReference type="EMBL" id="EHJ63007.1"/>
    </source>
</evidence>
<dbReference type="Gene3D" id="3.40.50.12370">
    <property type="match status" value="1"/>
</dbReference>
<dbReference type="eggNOG" id="COG0589">
    <property type="taxonomic scope" value="Bacteria"/>
</dbReference>
<dbReference type="Proteomes" id="UP000004030">
    <property type="component" value="Unassembled WGS sequence"/>
</dbReference>
<evidence type="ECO:0008006" key="3">
    <source>
        <dbReference type="Google" id="ProtNLM"/>
    </source>
</evidence>
<accession>G6E6W1</accession>
<gene>
    <name evidence="1" type="ORF">NSU_0082</name>
</gene>
<dbReference type="EMBL" id="AGFM01000002">
    <property type="protein sequence ID" value="EHJ63007.1"/>
    <property type="molecule type" value="Genomic_DNA"/>
</dbReference>
<dbReference type="STRING" id="1088721.JI59_00410"/>
<dbReference type="CDD" id="cd00293">
    <property type="entry name" value="USP-like"/>
    <property type="match status" value="1"/>
</dbReference>
<dbReference type="PATRIC" id="fig|1088721.7.peg.369"/>
<dbReference type="RefSeq" id="WP_007010999.1">
    <property type="nucleotide sequence ID" value="NZ_AGFM01000002.1"/>
</dbReference>
<dbReference type="OrthoDB" id="9804721at2"/>
<sequence length="278" mass="29423">MSVQVFLPLQTYPDGNSEALLSQAVAVTNHVHGRIHALVLAAKFPKVSSALGNLVLDVPSLMAGARENCRKKGARLLEALDREAKAVGVEVHSSELECFPSAFGDEAAVAARFSDLVLVGLLPGDALMQSLAESLIFGSGRPVVLLPEAHTIDQLDQVVIAWDGSRVAARAVSDARLFIERAERVTIAVVTDEKALPENASGSKLAEFLTTQGANVGLVEFSSGQQPIAETLQNESLKIGGGLLVMGGFGHSRMRDFVLGGATRGIIENLRMPVLLSH</sequence>
<keyword evidence="2" id="KW-1185">Reference proteome</keyword>
<dbReference type="InterPro" id="IPR006015">
    <property type="entry name" value="Universal_stress_UspA"/>
</dbReference>
<comment type="caution">
    <text evidence="1">The sequence shown here is derived from an EMBL/GenBank/DDBJ whole genome shotgun (WGS) entry which is preliminary data.</text>
</comment>
<dbReference type="PRINTS" id="PR01438">
    <property type="entry name" value="UNVRSLSTRESS"/>
</dbReference>
<dbReference type="SUPFAM" id="SSF52402">
    <property type="entry name" value="Adenine nucleotide alpha hydrolases-like"/>
    <property type="match status" value="1"/>
</dbReference>
<proteinExistence type="predicted"/>
<name>G6E6W1_9SPHN</name>
<evidence type="ECO:0000313" key="2">
    <source>
        <dbReference type="Proteomes" id="UP000004030"/>
    </source>
</evidence>
<reference evidence="1 2" key="1">
    <citation type="journal article" date="2012" name="J. Bacteriol.">
        <title>Genome sequence of benzo(a)pyrene-degrading bacterium Novosphingobium pentaromativorans US6-1.</title>
        <authorList>
            <person name="Luo Y.R."/>
            <person name="Kang S.G."/>
            <person name="Kim S.J."/>
            <person name="Kim M.R."/>
            <person name="Li N."/>
            <person name="Lee J.H."/>
            <person name="Kwon K.K."/>
        </authorList>
    </citation>
    <scope>NUCLEOTIDE SEQUENCE [LARGE SCALE GENOMIC DNA]</scope>
    <source>
        <strain evidence="1 2">US6-1</strain>
    </source>
</reference>
<dbReference type="AlphaFoldDB" id="G6E6W1"/>
<dbReference type="KEGG" id="npn:JI59_00410"/>